<feature type="domain" description="Peptidase M20 dimerisation" evidence="3">
    <location>
        <begin position="190"/>
        <end position="284"/>
    </location>
</feature>
<dbReference type="InterPro" id="IPR036264">
    <property type="entry name" value="Bact_exopeptidase_dim_dom"/>
</dbReference>
<evidence type="ECO:0000256" key="1">
    <source>
        <dbReference type="ARBA" id="ARBA00006247"/>
    </source>
</evidence>
<dbReference type="PANTHER" id="PTHR30575:SF0">
    <property type="entry name" value="XAA-ARG DIPEPTIDASE"/>
    <property type="match status" value="1"/>
</dbReference>
<dbReference type="SUPFAM" id="SSF53187">
    <property type="entry name" value="Zn-dependent exopeptidases"/>
    <property type="match status" value="1"/>
</dbReference>
<dbReference type="AlphaFoldDB" id="A0A024S326"/>
<dbReference type="OrthoDB" id="6119954at2759"/>
<dbReference type="EMBL" id="KI911160">
    <property type="protein sequence ID" value="ETR98855.1"/>
    <property type="molecule type" value="Genomic_DNA"/>
</dbReference>
<dbReference type="NCBIfam" id="TIGR01891">
    <property type="entry name" value="amidohydrolases"/>
    <property type="match status" value="1"/>
</dbReference>
<dbReference type="InterPro" id="IPR017439">
    <property type="entry name" value="Amidohydrolase"/>
</dbReference>
<dbReference type="InterPro" id="IPR052030">
    <property type="entry name" value="Peptidase_M20/M20A_hydrolases"/>
</dbReference>
<sequence length="415" mass="44543">MANKVDFEQARQLVNSRLDELNSQLRIINKSIHENPELAYHEFQAHDIITAFLEKLGFDVKRKTWGLDTSFEATIGAGGRQVVVCCEYDALPDIGHGCGHNLIATSSLAAFLGAAHALSQLGAPGRLRILGTPAEEGGGGKAKLIDAGAFSPAEDIAASIMAHPISVNLMNYGGRSGISGIAGFNLIASHKFRVEFRGVPAHAAGEPWNGVNALDAAVAAYNNISMLRQQIRPDERIHGVIEVGGTVPNVITDYTRMNWYIRAPTSQRGELLVKRVKACIEAAGAATGCEVNYIPAATYEHVISNPTLCKAYIEDMSTLGERIEVTLPESFNASTDMGNVTHVVPGIHGGFGIQTGPNVSLHSREFAAAAGTDEAHEVAMKSGKGMAMLALRVLLDDEVAEKARADFEKRYEQEK</sequence>
<dbReference type="InterPro" id="IPR017144">
    <property type="entry name" value="Xaa-Arg_dipeptidase"/>
</dbReference>
<name>A0A024S326_HYPJR</name>
<dbReference type="InterPro" id="IPR011650">
    <property type="entry name" value="Peptidase_M20_dimer"/>
</dbReference>
<dbReference type="Gene3D" id="3.40.630.10">
    <property type="entry name" value="Zn peptidases"/>
    <property type="match status" value="1"/>
</dbReference>
<dbReference type="SUPFAM" id="SSF55031">
    <property type="entry name" value="Bacterial exopeptidase dimerisation domain"/>
    <property type="match status" value="1"/>
</dbReference>
<dbReference type="Pfam" id="PF01546">
    <property type="entry name" value="Peptidase_M20"/>
    <property type="match status" value="1"/>
</dbReference>
<dbReference type="Pfam" id="PF07687">
    <property type="entry name" value="M20_dimer"/>
    <property type="match status" value="1"/>
</dbReference>
<comment type="similarity">
    <text evidence="1 2">Belongs to the peptidase M20A family.</text>
</comment>
<evidence type="ECO:0000259" key="3">
    <source>
        <dbReference type="Pfam" id="PF07687"/>
    </source>
</evidence>
<dbReference type="Proteomes" id="UP000024376">
    <property type="component" value="Unassembled WGS sequence"/>
</dbReference>
<proteinExistence type="inferred from homology"/>
<dbReference type="HOGENOM" id="CLU_031812_1_2_1"/>
<dbReference type="Gene3D" id="3.30.70.360">
    <property type="match status" value="1"/>
</dbReference>
<dbReference type="PANTHER" id="PTHR30575">
    <property type="entry name" value="PEPTIDASE M20"/>
    <property type="match status" value="1"/>
</dbReference>
<dbReference type="PIRSF" id="PIRSF037226">
    <property type="entry name" value="Amidohydrolase_ACY1L2_prd"/>
    <property type="match status" value="1"/>
</dbReference>
<evidence type="ECO:0000256" key="2">
    <source>
        <dbReference type="PIRNR" id="PIRNR037226"/>
    </source>
</evidence>
<keyword evidence="4" id="KW-0378">Hydrolase</keyword>
<dbReference type="KEGG" id="trr:M419DRAFT_87936"/>
<evidence type="ECO:0000313" key="4">
    <source>
        <dbReference type="EMBL" id="ETR98855.1"/>
    </source>
</evidence>
<dbReference type="FunFam" id="3.30.70.360:FF:000004">
    <property type="entry name" value="Peptidase M20 domain-containing protein 2"/>
    <property type="match status" value="1"/>
</dbReference>
<gene>
    <name evidence="4" type="ORF">M419DRAFT_87936</name>
</gene>
<evidence type="ECO:0000313" key="5">
    <source>
        <dbReference type="Proteomes" id="UP000024376"/>
    </source>
</evidence>
<accession>A0A024S326</accession>
<organism evidence="4 5">
    <name type="scientific">Hypocrea jecorina (strain ATCC 56765 / BCRC 32924 / NRRL 11460 / Rut C-30)</name>
    <name type="common">Trichoderma reesei</name>
    <dbReference type="NCBI Taxonomy" id="1344414"/>
    <lineage>
        <taxon>Eukaryota</taxon>
        <taxon>Fungi</taxon>
        <taxon>Dikarya</taxon>
        <taxon>Ascomycota</taxon>
        <taxon>Pezizomycotina</taxon>
        <taxon>Sordariomycetes</taxon>
        <taxon>Hypocreomycetidae</taxon>
        <taxon>Hypocreales</taxon>
        <taxon>Hypocreaceae</taxon>
        <taxon>Trichoderma</taxon>
    </lineage>
</organism>
<protein>
    <recommendedName>
        <fullName evidence="2">Peptidase M20 domain-containing protein 2</fullName>
    </recommendedName>
</protein>
<dbReference type="CDD" id="cd05672">
    <property type="entry name" value="M20_ACY1L2-like"/>
    <property type="match status" value="1"/>
</dbReference>
<dbReference type="GO" id="GO:0016805">
    <property type="term" value="F:dipeptidase activity"/>
    <property type="evidence" value="ECO:0007669"/>
    <property type="project" value="InterPro"/>
</dbReference>
<reference evidence="5" key="1">
    <citation type="journal article" date="2013" name="Ind. Biotechnol.">
        <title>Comparative genomics analysis of Trichoderma reesei strains.</title>
        <authorList>
            <person name="Koike H."/>
            <person name="Aerts A."/>
            <person name="LaButti K."/>
            <person name="Grigoriev I.V."/>
            <person name="Baker S.E."/>
        </authorList>
    </citation>
    <scope>NUCLEOTIDE SEQUENCE [LARGE SCALE GENOMIC DNA]</scope>
    <source>
        <strain evidence="5">ATCC 56765 / BCRC 32924 / NRRL 11460 / Rut C-30</strain>
    </source>
</reference>
<dbReference type="InterPro" id="IPR002933">
    <property type="entry name" value="Peptidase_M20"/>
</dbReference>